<reference evidence="3" key="2">
    <citation type="submission" date="2020-01" db="EMBL/GenBank/DDBJ databases">
        <authorList>
            <person name="Korhonen P.K.K."/>
            <person name="Guangxu M.G."/>
            <person name="Wang T.W."/>
            <person name="Stroehlein A.J.S."/>
            <person name="Young N.D."/>
            <person name="Ang C.-S.A."/>
            <person name="Fernando D.W.F."/>
            <person name="Lu H.L."/>
            <person name="Taylor S.T."/>
            <person name="Ehtesham M.E.M."/>
            <person name="Najaraj S.H.N."/>
            <person name="Harsha G.H.G."/>
            <person name="Madugundu A.M."/>
            <person name="Renuse S.R."/>
            <person name="Holt D.H."/>
            <person name="Pandey A.P."/>
            <person name="Papenfuss A.P."/>
            <person name="Gasser R.B.G."/>
            <person name="Fischer K.F."/>
        </authorList>
    </citation>
    <scope>NUCLEOTIDE SEQUENCE</scope>
    <source>
        <strain evidence="3">SSS_KF_BRIS2020</strain>
    </source>
</reference>
<dbReference type="Proteomes" id="UP000070412">
    <property type="component" value="Unassembled WGS sequence"/>
</dbReference>
<dbReference type="EMBL" id="WVUK01000066">
    <property type="protein sequence ID" value="KAF7488555.1"/>
    <property type="molecule type" value="Genomic_DNA"/>
</dbReference>
<reference evidence="5" key="1">
    <citation type="journal article" date="2020" name="PLoS Negl. Trop. Dis.">
        <title>High-quality nuclear genome for Sarcoptes scabiei-A critical resource for a neglected parasite.</title>
        <authorList>
            <person name="Korhonen P.K."/>
            <person name="Gasser R.B."/>
            <person name="Ma G."/>
            <person name="Wang T."/>
            <person name="Stroehlein A.J."/>
            <person name="Young N.D."/>
            <person name="Ang C.S."/>
            <person name="Fernando D.D."/>
            <person name="Lu H.C."/>
            <person name="Taylor S."/>
            <person name="Reynolds S.L."/>
            <person name="Mofiz E."/>
            <person name="Najaraj S.H."/>
            <person name="Gowda H."/>
            <person name="Madugundu A."/>
            <person name="Renuse S."/>
            <person name="Holt D."/>
            <person name="Pandey A."/>
            <person name="Papenfuss A.T."/>
            <person name="Fischer K."/>
        </authorList>
    </citation>
    <scope>NUCLEOTIDE SEQUENCE [LARGE SCALE GENOMIC DNA]</scope>
</reference>
<feature type="region of interest" description="Disordered" evidence="1">
    <location>
        <begin position="76"/>
        <end position="180"/>
    </location>
</feature>
<dbReference type="OrthoDB" id="6516706at2759"/>
<keyword evidence="5" id="KW-1185">Reference proteome</keyword>
<organism evidence="3">
    <name type="scientific">Sarcoptes scabiei</name>
    <name type="common">Itch mite</name>
    <name type="synonym">Acarus scabiei</name>
    <dbReference type="NCBI Taxonomy" id="52283"/>
    <lineage>
        <taxon>Eukaryota</taxon>
        <taxon>Metazoa</taxon>
        <taxon>Ecdysozoa</taxon>
        <taxon>Arthropoda</taxon>
        <taxon>Chelicerata</taxon>
        <taxon>Arachnida</taxon>
        <taxon>Acari</taxon>
        <taxon>Acariformes</taxon>
        <taxon>Sarcoptiformes</taxon>
        <taxon>Astigmata</taxon>
        <taxon>Psoroptidia</taxon>
        <taxon>Sarcoptoidea</taxon>
        <taxon>Sarcoptidae</taxon>
        <taxon>Sarcoptinae</taxon>
        <taxon>Sarcoptes</taxon>
    </lineage>
</organism>
<dbReference type="EnsemblMetazoa" id="SSS_6357s_mrna">
    <property type="protein sequence ID" value="KAF7488555.1"/>
    <property type="gene ID" value="SSS_6357"/>
</dbReference>
<feature type="transmembrane region" description="Helical" evidence="2">
    <location>
        <begin position="315"/>
        <end position="333"/>
    </location>
</feature>
<keyword evidence="2" id="KW-0812">Transmembrane</keyword>
<protein>
    <submittedName>
        <fullName evidence="3 4">Uncharacterized protein</fullName>
    </submittedName>
</protein>
<evidence type="ECO:0000313" key="5">
    <source>
        <dbReference type="Proteomes" id="UP000070412"/>
    </source>
</evidence>
<reference evidence="4" key="3">
    <citation type="submission" date="2022-06" db="UniProtKB">
        <authorList>
            <consortium name="EnsemblMetazoa"/>
        </authorList>
    </citation>
    <scope>IDENTIFICATION</scope>
</reference>
<dbReference type="AlphaFoldDB" id="A0A834R2M4"/>
<sequence>MQRKLSRLFVLKSNHKSMILLLLLINELVVNTFQFTLITNPSSSSSLSSSKQSQEEKIVFNYKQGDEHHIVKRKLKLGRIGGFGKKQKSPKPSNHGSPYPKQPSYNPAYGGHGANQYPKQPPSNPYMHGSNPVGAPPPYPGLGNNRNYPNHGFNQPPPRYPQQQYPQHYPAPPPQYPQSDSSHTEYVWWFKQSERFGNNYNTGFAPKKSKGIGRVGSAGFGALAGTALGAYGGYKLGRMVGNLGRMGHYGYYNDNGRYIKCDPPKNIKVDPETNVSYIPLDDDYDKRCSYFDRPPPAYYEPSMLRSAGQAITNSINFSMCTTMLVLILLQMFWNNRRFSLQ</sequence>
<evidence type="ECO:0000313" key="4">
    <source>
        <dbReference type="EnsemblMetazoa" id="KAF7488555.1"/>
    </source>
</evidence>
<keyword evidence="2" id="KW-0472">Membrane</keyword>
<evidence type="ECO:0000313" key="3">
    <source>
        <dbReference type="EMBL" id="KAF7488555.1"/>
    </source>
</evidence>
<evidence type="ECO:0000256" key="1">
    <source>
        <dbReference type="SAM" id="MobiDB-lite"/>
    </source>
</evidence>
<evidence type="ECO:0000256" key="2">
    <source>
        <dbReference type="SAM" id="Phobius"/>
    </source>
</evidence>
<name>A0A834R2M4_SARSC</name>
<keyword evidence="2" id="KW-1133">Transmembrane helix</keyword>
<accession>A0A834R2M4</accession>
<proteinExistence type="predicted"/>
<gene>
    <name evidence="3" type="ORF">SSS_6357</name>
</gene>